<feature type="transmembrane region" description="Helical" evidence="7">
    <location>
        <begin position="328"/>
        <end position="357"/>
    </location>
</feature>
<evidence type="ECO:0000256" key="6">
    <source>
        <dbReference type="ARBA" id="ARBA00038076"/>
    </source>
</evidence>
<evidence type="ECO:0000256" key="5">
    <source>
        <dbReference type="ARBA" id="ARBA00023136"/>
    </source>
</evidence>
<dbReference type="GO" id="GO:0005886">
    <property type="term" value="C:plasma membrane"/>
    <property type="evidence" value="ECO:0007669"/>
    <property type="project" value="UniProtKB-SubCell"/>
</dbReference>
<dbReference type="Proteomes" id="UP000718821">
    <property type="component" value="Unassembled WGS sequence"/>
</dbReference>
<organism evidence="9 10">
    <name type="scientific">Bifidobacterium pullorum subsp. saeculare</name>
    <dbReference type="NCBI Taxonomy" id="78257"/>
    <lineage>
        <taxon>Bacteria</taxon>
        <taxon>Bacillati</taxon>
        <taxon>Actinomycetota</taxon>
        <taxon>Actinomycetes</taxon>
        <taxon>Bifidobacteriales</taxon>
        <taxon>Bifidobacteriaceae</taxon>
        <taxon>Bifidobacterium</taxon>
    </lineage>
</organism>
<feature type="transmembrane region" description="Helical" evidence="7">
    <location>
        <begin position="283"/>
        <end position="308"/>
    </location>
</feature>
<feature type="transmembrane region" description="Helical" evidence="7">
    <location>
        <begin position="469"/>
        <end position="492"/>
    </location>
</feature>
<reference evidence="9" key="2">
    <citation type="journal article" date="2021" name="Sci. Rep.">
        <title>The distribution of antibiotic resistance genes in chicken gut microbiota commensals.</title>
        <authorList>
            <person name="Juricova H."/>
            <person name="Matiasovicova J."/>
            <person name="Kubasova T."/>
            <person name="Cejkova D."/>
            <person name="Rychlik I."/>
        </authorList>
    </citation>
    <scope>NUCLEOTIDE SEQUENCE</scope>
    <source>
        <strain evidence="9">An836</strain>
    </source>
</reference>
<feature type="transmembrane region" description="Helical" evidence="7">
    <location>
        <begin position="429"/>
        <end position="449"/>
    </location>
</feature>
<evidence type="ECO:0000256" key="2">
    <source>
        <dbReference type="ARBA" id="ARBA00022475"/>
    </source>
</evidence>
<feature type="domain" description="ABC3 transporter permease C-terminal" evidence="8">
    <location>
        <begin position="287"/>
        <end position="403"/>
    </location>
</feature>
<keyword evidence="3 7" id="KW-0812">Transmembrane</keyword>
<accession>A0A939BAH0</accession>
<name>A0A939BAH0_9BIFI</name>
<evidence type="ECO:0000313" key="10">
    <source>
        <dbReference type="Proteomes" id="UP000718821"/>
    </source>
</evidence>
<comment type="caution">
    <text evidence="9">The sequence shown here is derived from an EMBL/GenBank/DDBJ whole genome shotgun (WGS) entry which is preliminary data.</text>
</comment>
<keyword evidence="2" id="KW-1003">Cell membrane</keyword>
<dbReference type="EMBL" id="JACLYU010000010">
    <property type="protein sequence ID" value="MBM6699876.1"/>
    <property type="molecule type" value="Genomic_DNA"/>
</dbReference>
<evidence type="ECO:0000313" key="9">
    <source>
        <dbReference type="EMBL" id="MBM6699876.1"/>
    </source>
</evidence>
<evidence type="ECO:0000256" key="7">
    <source>
        <dbReference type="SAM" id="Phobius"/>
    </source>
</evidence>
<proteinExistence type="inferred from homology"/>
<reference evidence="9" key="1">
    <citation type="submission" date="2020-08" db="EMBL/GenBank/DDBJ databases">
        <authorList>
            <person name="Cejkova D."/>
            <person name="Kubasova T."/>
            <person name="Jahodarova E."/>
            <person name="Rychlik I."/>
        </authorList>
    </citation>
    <scope>NUCLEOTIDE SEQUENCE</scope>
    <source>
        <strain evidence="9">An836</strain>
    </source>
</reference>
<dbReference type="PANTHER" id="PTHR30572:SF4">
    <property type="entry name" value="ABC TRANSPORTER PERMEASE YTRF"/>
    <property type="match status" value="1"/>
</dbReference>
<comment type="similarity">
    <text evidence="6">Belongs to the ABC-4 integral membrane protein family.</text>
</comment>
<dbReference type="AlphaFoldDB" id="A0A939BAH0"/>
<feature type="domain" description="ABC3 transporter permease C-terminal" evidence="8">
    <location>
        <begin position="768"/>
        <end position="888"/>
    </location>
</feature>
<evidence type="ECO:0000256" key="3">
    <source>
        <dbReference type="ARBA" id="ARBA00022692"/>
    </source>
</evidence>
<evidence type="ECO:0000256" key="4">
    <source>
        <dbReference type="ARBA" id="ARBA00022989"/>
    </source>
</evidence>
<feature type="transmembrane region" description="Helical" evidence="7">
    <location>
        <begin position="817"/>
        <end position="838"/>
    </location>
</feature>
<gene>
    <name evidence="9" type="ORF">H7U32_06060</name>
</gene>
<evidence type="ECO:0000256" key="1">
    <source>
        <dbReference type="ARBA" id="ARBA00004651"/>
    </source>
</evidence>
<keyword evidence="5 7" id="KW-0472">Membrane</keyword>
<feature type="transmembrane region" description="Helical" evidence="7">
    <location>
        <begin position="524"/>
        <end position="546"/>
    </location>
</feature>
<feature type="transmembrane region" description="Helical" evidence="7">
    <location>
        <begin position="858"/>
        <end position="878"/>
    </location>
</feature>
<dbReference type="Pfam" id="PF02687">
    <property type="entry name" value="FtsX"/>
    <property type="match status" value="2"/>
</dbReference>
<dbReference type="RefSeq" id="WP_204468968.1">
    <property type="nucleotide sequence ID" value="NZ_JACLYU010000010.1"/>
</dbReference>
<dbReference type="PANTHER" id="PTHR30572">
    <property type="entry name" value="MEMBRANE COMPONENT OF TRANSPORTER-RELATED"/>
    <property type="match status" value="1"/>
</dbReference>
<sequence>MFRITMALMRKSARMLVPAGIAVLIGTAFIACTFLFANAMDDSLKTQATAQYAAADHVIVPDRDALAEVDDTTVNDAYGTTAGDLDVNRLRAADGIRGVRIDTGALVEASHGGKHATVQTIADPGDARLLPVDVTGGTAPGAAGGIALPESIADLLDVTVGDTVSLTPPADAGAAEPGGPLADGPLKVRVTGVTHDPTGLFSYYGGAGILPERETAWFLGLADAAALPIASGVYLDTDPAQRTEALKTIRQAVPEHYRLMDRATVDEEAMRAYDLGGTSAVTIFLMAFGVLALLVAALVIANTFQVLVAQRRRTLALLRTIGANTGQLYRSVVLEAATLGVLASLLGVAAGTGIMALVTETGLLESMGLHARLVMSWQVVAVPLAFGTLMTMLASLGAARAATAVTPMEALRPMDLTERTRRAGRVRGVLGALMIVAGAAATVAAVVWVRRNLTALSGSTADADAYQLWLLAAIAGCALVFAGLVVTAVFWLPHLIKGAGWIVSHAGPAAVIADANIQRNPRRIAATGAALLIGVTLVSTIATGAASGKATMTAALDTRYSVDVILSGPGVDTALTDQVRAVDGVKAVADMSSATGRFKDSGKDQGVLLLGAKNLAQVGSVVNADLAGARLDRGTALFPAYSATTGAKLHFAGGSVDITPDGGAATADGADAAAVRLAVSQADYRRISDLYAASAFVSADLFVDGTLAADGHMALVSLERNAGRDLSAVFADIQSVASKASQVTVAGPAAERETWEQSIDAMMALLVALLAVAVLIALIGVANTLSLSVIERTRESATLRAIGMTCGQLRRSLAIEALLIAVVSGLVGLVAGTLFGWAGSQMVFSLLGDGGVSLSVEWGVDGAVLAISVLAALLASVFPARRAVRTPPVEALAEA</sequence>
<dbReference type="InterPro" id="IPR003838">
    <property type="entry name" value="ABC3_permease_C"/>
</dbReference>
<keyword evidence="10" id="KW-1185">Reference proteome</keyword>
<feature type="transmembrane region" description="Helical" evidence="7">
    <location>
        <begin position="377"/>
        <end position="399"/>
    </location>
</feature>
<dbReference type="InterPro" id="IPR050250">
    <property type="entry name" value="Macrolide_Exporter_MacB"/>
</dbReference>
<dbReference type="PROSITE" id="PS51257">
    <property type="entry name" value="PROKAR_LIPOPROTEIN"/>
    <property type="match status" value="1"/>
</dbReference>
<feature type="transmembrane region" description="Helical" evidence="7">
    <location>
        <begin position="762"/>
        <end position="790"/>
    </location>
</feature>
<dbReference type="GO" id="GO:0022857">
    <property type="term" value="F:transmembrane transporter activity"/>
    <property type="evidence" value="ECO:0007669"/>
    <property type="project" value="TreeGrafter"/>
</dbReference>
<keyword evidence="4 7" id="KW-1133">Transmembrane helix</keyword>
<protein>
    <submittedName>
        <fullName evidence="9">FtsX-like permease family protein</fullName>
    </submittedName>
</protein>
<comment type="subcellular location">
    <subcellularLocation>
        <location evidence="1">Cell membrane</location>
        <topology evidence="1">Multi-pass membrane protein</topology>
    </subcellularLocation>
</comment>
<evidence type="ECO:0000259" key="8">
    <source>
        <dbReference type="Pfam" id="PF02687"/>
    </source>
</evidence>